<sequence>MEMPSRRSNYSLLSQHPDDQYSVSLSGGPPPFYDSLSSEATTSRISKVKSERGLLDWDQNQSQNQGQNMQLASRIGGGGNTYGSSIGHQRHSSGSSFGASSLSGDYYVPTLSTTAANEIDSFVYGYDGSFRHGEFGTKVGGSSSGKSWAQQTEESYQLQLALALRLSSEATCSDDLNFLDPIPDDSAIRSASSSSAETVSHRFWVSFLENLFALCFFAL</sequence>
<dbReference type="EMBL" id="VEPZ02000796">
    <property type="protein sequence ID" value="KAE8719045.1"/>
    <property type="molecule type" value="Genomic_DNA"/>
</dbReference>
<feature type="compositionally biased region" description="Low complexity" evidence="1">
    <location>
        <begin position="59"/>
        <end position="70"/>
    </location>
</feature>
<dbReference type="Proteomes" id="UP000436088">
    <property type="component" value="Unassembled WGS sequence"/>
</dbReference>
<accession>A0A6A3BRF8</accession>
<protein>
    <submittedName>
        <fullName evidence="2">DNA binding protein</fullName>
    </submittedName>
</protein>
<name>A0A6A3BRF8_HIBSY</name>
<dbReference type="AlphaFoldDB" id="A0A6A3BRF8"/>
<evidence type="ECO:0000313" key="3">
    <source>
        <dbReference type="Proteomes" id="UP000436088"/>
    </source>
</evidence>
<reference evidence="2" key="1">
    <citation type="submission" date="2019-09" db="EMBL/GenBank/DDBJ databases">
        <title>Draft genome information of white flower Hibiscus syriacus.</title>
        <authorList>
            <person name="Kim Y.-M."/>
        </authorList>
    </citation>
    <scope>NUCLEOTIDE SEQUENCE [LARGE SCALE GENOMIC DNA]</scope>
    <source>
        <strain evidence="2">YM2019G1</strain>
    </source>
</reference>
<feature type="compositionally biased region" description="Low complexity" evidence="1">
    <location>
        <begin position="82"/>
        <end position="94"/>
    </location>
</feature>
<evidence type="ECO:0000256" key="1">
    <source>
        <dbReference type="SAM" id="MobiDB-lite"/>
    </source>
</evidence>
<gene>
    <name evidence="2" type="ORF">F3Y22_tig00109980pilonHSYRG00151</name>
</gene>
<comment type="caution">
    <text evidence="2">The sequence shown here is derived from an EMBL/GenBank/DDBJ whole genome shotgun (WGS) entry which is preliminary data.</text>
</comment>
<feature type="region of interest" description="Disordered" evidence="1">
    <location>
        <begin position="53"/>
        <end position="94"/>
    </location>
</feature>
<feature type="compositionally biased region" description="Polar residues" evidence="1">
    <location>
        <begin position="1"/>
        <end position="14"/>
    </location>
</feature>
<organism evidence="2 3">
    <name type="scientific">Hibiscus syriacus</name>
    <name type="common">Rose of Sharon</name>
    <dbReference type="NCBI Taxonomy" id="106335"/>
    <lineage>
        <taxon>Eukaryota</taxon>
        <taxon>Viridiplantae</taxon>
        <taxon>Streptophyta</taxon>
        <taxon>Embryophyta</taxon>
        <taxon>Tracheophyta</taxon>
        <taxon>Spermatophyta</taxon>
        <taxon>Magnoliopsida</taxon>
        <taxon>eudicotyledons</taxon>
        <taxon>Gunneridae</taxon>
        <taxon>Pentapetalae</taxon>
        <taxon>rosids</taxon>
        <taxon>malvids</taxon>
        <taxon>Malvales</taxon>
        <taxon>Malvaceae</taxon>
        <taxon>Malvoideae</taxon>
        <taxon>Hibiscus</taxon>
    </lineage>
</organism>
<evidence type="ECO:0000313" key="2">
    <source>
        <dbReference type="EMBL" id="KAE8719045.1"/>
    </source>
</evidence>
<feature type="region of interest" description="Disordered" evidence="1">
    <location>
        <begin position="1"/>
        <end position="40"/>
    </location>
</feature>
<proteinExistence type="predicted"/>
<keyword evidence="3" id="KW-1185">Reference proteome</keyword>